<dbReference type="GO" id="GO:0004553">
    <property type="term" value="F:hydrolase activity, hydrolyzing O-glycosyl compounds"/>
    <property type="evidence" value="ECO:0007669"/>
    <property type="project" value="InterPro"/>
</dbReference>
<feature type="domain" description="DUF348" evidence="2">
    <location>
        <begin position="94"/>
        <end position="124"/>
    </location>
</feature>
<dbReference type="Gene3D" id="2.40.40.10">
    <property type="entry name" value="RlpA-like domain"/>
    <property type="match status" value="1"/>
</dbReference>
<evidence type="ECO:0000256" key="1">
    <source>
        <dbReference type="ARBA" id="ARBA00022729"/>
    </source>
</evidence>
<dbReference type="OrthoDB" id="9798935at2"/>
<protein>
    <submittedName>
        <fullName evidence="4">3D (Asp-Asp-Asp) domain-containing protein</fullName>
    </submittedName>
</protein>
<keyword evidence="1" id="KW-0732">Signal</keyword>
<dbReference type="InterPro" id="IPR007137">
    <property type="entry name" value="DUF348"/>
</dbReference>
<dbReference type="PANTHER" id="PTHR39160">
    <property type="entry name" value="CELL WALL-BINDING PROTEIN YOCH"/>
    <property type="match status" value="1"/>
</dbReference>
<sequence length="269" mass="29591">MNVLQKWFSHGRDARVLLCVGILIAAVLTAGFASVKHITIIADGKTRHLTTTYVRPDRVLQEAGVHVNEKDEVTMTTKHVEDGTEIRVHRAVLVTIEQGDKARIVRTAKQNVGDVLRQHGYDLTKVMPVVGEETPITQDMNIRLVTPEEIEAQRKAELARMEEQRRYIDTSRGRMRYKSMMVMEASAYLPTDGGGAGITATGVRAGHGIAAVDPDVIPLGTRLYIPGYGVAVAADTGGMIEGDMIDLCMEDYGSAIEFGRRDVKVYVLD</sequence>
<dbReference type="EMBL" id="FQUG01000005">
    <property type="protein sequence ID" value="SHE94749.1"/>
    <property type="molecule type" value="Genomic_DNA"/>
</dbReference>
<dbReference type="GO" id="GO:0019867">
    <property type="term" value="C:outer membrane"/>
    <property type="evidence" value="ECO:0007669"/>
    <property type="project" value="InterPro"/>
</dbReference>
<feature type="domain" description="DUF348" evidence="2">
    <location>
        <begin position="38"/>
        <end position="74"/>
    </location>
</feature>
<dbReference type="InterPro" id="IPR036908">
    <property type="entry name" value="RlpA-like_sf"/>
</dbReference>
<keyword evidence="5" id="KW-1185">Reference proteome</keyword>
<dbReference type="InterPro" id="IPR051933">
    <property type="entry name" value="Resuscitation_pf_RpfB"/>
</dbReference>
<evidence type="ECO:0000313" key="5">
    <source>
        <dbReference type="Proteomes" id="UP000184404"/>
    </source>
</evidence>
<dbReference type="PANTHER" id="PTHR39160:SF4">
    <property type="entry name" value="RESUSCITATION-PROMOTING FACTOR RPFB"/>
    <property type="match status" value="1"/>
</dbReference>
<dbReference type="InterPro" id="IPR010611">
    <property type="entry name" value="3D_dom"/>
</dbReference>
<evidence type="ECO:0000259" key="2">
    <source>
        <dbReference type="Pfam" id="PF03990"/>
    </source>
</evidence>
<proteinExistence type="predicted"/>
<dbReference type="Proteomes" id="UP000184404">
    <property type="component" value="Unassembled WGS sequence"/>
</dbReference>
<accession>A0A1M4XMM2</accession>
<dbReference type="InterPro" id="IPR059180">
    <property type="entry name" value="3D_YorM"/>
</dbReference>
<feature type="domain" description="3D" evidence="3">
    <location>
        <begin position="211"/>
        <end position="268"/>
    </location>
</feature>
<reference evidence="4 5" key="1">
    <citation type="submission" date="2016-11" db="EMBL/GenBank/DDBJ databases">
        <authorList>
            <person name="Jaros S."/>
            <person name="Januszkiewicz K."/>
            <person name="Wedrychowicz H."/>
        </authorList>
    </citation>
    <scope>NUCLEOTIDE SEQUENCE [LARGE SCALE GENOMIC DNA]</scope>
    <source>
        <strain evidence="4 5">DSM 10502</strain>
    </source>
</reference>
<dbReference type="Pfam" id="PF06725">
    <property type="entry name" value="3D"/>
    <property type="match status" value="1"/>
</dbReference>
<evidence type="ECO:0000313" key="4">
    <source>
        <dbReference type="EMBL" id="SHE94749.1"/>
    </source>
</evidence>
<organism evidence="4 5">
    <name type="scientific">Schwartzia succinivorans DSM 10502</name>
    <dbReference type="NCBI Taxonomy" id="1123243"/>
    <lineage>
        <taxon>Bacteria</taxon>
        <taxon>Bacillati</taxon>
        <taxon>Bacillota</taxon>
        <taxon>Negativicutes</taxon>
        <taxon>Selenomonadales</taxon>
        <taxon>Selenomonadaceae</taxon>
        <taxon>Schwartzia</taxon>
    </lineage>
</organism>
<dbReference type="GO" id="GO:0009254">
    <property type="term" value="P:peptidoglycan turnover"/>
    <property type="evidence" value="ECO:0007669"/>
    <property type="project" value="InterPro"/>
</dbReference>
<dbReference type="Pfam" id="PF03990">
    <property type="entry name" value="DUF348"/>
    <property type="match status" value="2"/>
</dbReference>
<dbReference type="CDD" id="cd14667">
    <property type="entry name" value="3D_containing_proteins"/>
    <property type="match status" value="1"/>
</dbReference>
<gene>
    <name evidence="4" type="ORF">SAMN02745190_01540</name>
</gene>
<evidence type="ECO:0000259" key="3">
    <source>
        <dbReference type="Pfam" id="PF06725"/>
    </source>
</evidence>
<dbReference type="AlphaFoldDB" id="A0A1M4XMM2"/>
<name>A0A1M4XMM2_9FIRM</name>
<dbReference type="RefSeq" id="WP_072935634.1">
    <property type="nucleotide sequence ID" value="NZ_FQUG01000005.1"/>
</dbReference>
<dbReference type="STRING" id="1123243.SAMN02745190_01540"/>